<dbReference type="Proteomes" id="UP000000954">
    <property type="component" value="Chromosome"/>
</dbReference>
<gene>
    <name evidence="7" type="ordered locus">Ccur_05520</name>
</gene>
<dbReference type="SMART" id="SM00245">
    <property type="entry name" value="TSPc"/>
    <property type="match status" value="1"/>
</dbReference>
<keyword evidence="3" id="KW-0378">Hydrolase</keyword>
<dbReference type="PANTHER" id="PTHR32060:SF30">
    <property type="entry name" value="CARBOXY-TERMINAL PROCESSING PROTEASE CTPA"/>
    <property type="match status" value="1"/>
</dbReference>
<feature type="domain" description="PDZ" evidence="6">
    <location>
        <begin position="124"/>
        <end position="208"/>
    </location>
</feature>
<dbReference type="KEGG" id="ccu:Ccur_05520"/>
<dbReference type="SUPFAM" id="SSF50156">
    <property type="entry name" value="PDZ domain-like"/>
    <property type="match status" value="1"/>
</dbReference>
<dbReference type="eggNOG" id="COG0793">
    <property type="taxonomic scope" value="Bacteria"/>
</dbReference>
<dbReference type="Gene3D" id="2.30.42.10">
    <property type="match status" value="1"/>
</dbReference>
<sequence length="424" mass="45134">MLRKTRDSASYSEKHNLRLIKFMVSLLCIVLAFVGGFILRGNDAVLDRLGMRNTSGSGDLNPGMTVSGNTYDSLSARVAEIQGILNKESVDSYDLDATTSNVLNALTSSTNDSFVHYYDATHYATYLKDVSANYAGVGILFSERKGKAFAVDVFNGSEAESVGVQEGDYVVSIDGDRGTDGVWTAAEATKAVTREAGSSVVITFRRPSSPDADGGSEYTVTLSCTRYDEPNVTTELIDSVGYIKLTQITQNSDSLVLDAITDLADSGAQSYVFDIRDNPGGYLTQAVDLASLFVKSGIAVQINTKSAQTNRTVTGNTATDAPLVLLVNRNTAGTAEVLAGALQDNKRATLIGVQSMGKGSVQSVKELSFGGALRYTSAYYLTPLGYTIDKVGIAPDVQVQPGDDDSVDTQKNLAVETAQSLVRE</sequence>
<proteinExistence type="inferred from homology"/>
<comment type="similarity">
    <text evidence="1">Belongs to the peptidase S41A family.</text>
</comment>
<protein>
    <submittedName>
        <fullName evidence="7">C-terminal processing peptidase</fullName>
    </submittedName>
</protein>
<dbReference type="EMBL" id="CP001682">
    <property type="protein sequence ID" value="ACU94271.1"/>
    <property type="molecule type" value="Genomic_DNA"/>
</dbReference>
<organism evidence="7 8">
    <name type="scientific">Cryptobacterium curtum (strain ATCC 700683 / DSM 15641 / CCUG 43107 / 12-3)</name>
    <dbReference type="NCBI Taxonomy" id="469378"/>
    <lineage>
        <taxon>Bacteria</taxon>
        <taxon>Bacillati</taxon>
        <taxon>Actinomycetota</taxon>
        <taxon>Coriobacteriia</taxon>
        <taxon>Eggerthellales</taxon>
        <taxon>Eggerthellaceae</taxon>
        <taxon>Cryptobacterium</taxon>
    </lineage>
</organism>
<dbReference type="SUPFAM" id="SSF52096">
    <property type="entry name" value="ClpP/crotonase"/>
    <property type="match status" value="1"/>
</dbReference>
<dbReference type="GO" id="GO:0006508">
    <property type="term" value="P:proteolysis"/>
    <property type="evidence" value="ECO:0007669"/>
    <property type="project" value="UniProtKB-KW"/>
</dbReference>
<dbReference type="CDD" id="cd07560">
    <property type="entry name" value="Peptidase_S41_CPP"/>
    <property type="match status" value="1"/>
</dbReference>
<evidence type="ECO:0000256" key="1">
    <source>
        <dbReference type="ARBA" id="ARBA00009179"/>
    </source>
</evidence>
<dbReference type="InterPro" id="IPR001478">
    <property type="entry name" value="PDZ"/>
</dbReference>
<dbReference type="GO" id="GO:0007165">
    <property type="term" value="P:signal transduction"/>
    <property type="evidence" value="ECO:0007669"/>
    <property type="project" value="TreeGrafter"/>
</dbReference>
<dbReference type="InterPro" id="IPR036034">
    <property type="entry name" value="PDZ_sf"/>
</dbReference>
<dbReference type="PANTHER" id="PTHR32060">
    <property type="entry name" value="TAIL-SPECIFIC PROTEASE"/>
    <property type="match status" value="1"/>
</dbReference>
<evidence type="ECO:0000259" key="6">
    <source>
        <dbReference type="PROSITE" id="PS50106"/>
    </source>
</evidence>
<keyword evidence="4" id="KW-0720">Serine protease</keyword>
<dbReference type="AlphaFoldDB" id="C7MMY1"/>
<evidence type="ECO:0000256" key="4">
    <source>
        <dbReference type="ARBA" id="ARBA00022825"/>
    </source>
</evidence>
<dbReference type="GO" id="GO:0030288">
    <property type="term" value="C:outer membrane-bounded periplasmic space"/>
    <property type="evidence" value="ECO:0007669"/>
    <property type="project" value="TreeGrafter"/>
</dbReference>
<dbReference type="MEROPS" id="S41.008"/>
<evidence type="ECO:0000313" key="7">
    <source>
        <dbReference type="EMBL" id="ACU94271.1"/>
    </source>
</evidence>
<dbReference type="RefSeq" id="WP_012802959.1">
    <property type="nucleotide sequence ID" value="NC_013170.1"/>
</dbReference>
<dbReference type="Gene3D" id="3.90.226.10">
    <property type="entry name" value="2-enoyl-CoA Hydratase, Chain A, domain 1"/>
    <property type="match status" value="1"/>
</dbReference>
<keyword evidence="5" id="KW-1133">Transmembrane helix</keyword>
<dbReference type="InterPro" id="IPR029045">
    <property type="entry name" value="ClpP/crotonase-like_dom_sf"/>
</dbReference>
<dbReference type="OrthoDB" id="9812068at2"/>
<dbReference type="PROSITE" id="PS50106">
    <property type="entry name" value="PDZ"/>
    <property type="match status" value="1"/>
</dbReference>
<keyword evidence="5" id="KW-0472">Membrane</keyword>
<dbReference type="Gene3D" id="3.30.750.44">
    <property type="match status" value="1"/>
</dbReference>
<evidence type="ECO:0000256" key="3">
    <source>
        <dbReference type="ARBA" id="ARBA00022801"/>
    </source>
</evidence>
<feature type="transmembrane region" description="Helical" evidence="5">
    <location>
        <begin position="20"/>
        <end position="39"/>
    </location>
</feature>
<dbReference type="InterPro" id="IPR005151">
    <property type="entry name" value="Tail-specific_protease"/>
</dbReference>
<dbReference type="STRING" id="469378.Ccur_05520"/>
<dbReference type="InterPro" id="IPR004447">
    <property type="entry name" value="Peptidase_S41A"/>
</dbReference>
<evidence type="ECO:0000256" key="2">
    <source>
        <dbReference type="ARBA" id="ARBA00022670"/>
    </source>
</evidence>
<dbReference type="GO" id="GO:0008236">
    <property type="term" value="F:serine-type peptidase activity"/>
    <property type="evidence" value="ECO:0007669"/>
    <property type="project" value="UniProtKB-KW"/>
</dbReference>
<dbReference type="HOGENOM" id="CLU_017295_3_2_11"/>
<reference evidence="7 8" key="1">
    <citation type="journal article" date="2009" name="Stand. Genomic Sci.">
        <title>Complete genome sequence of Cryptobacterium curtum type strain (12-3).</title>
        <authorList>
            <person name="Mavrommatis K."/>
            <person name="Pukall R."/>
            <person name="Rohde C."/>
            <person name="Chen F."/>
            <person name="Sims D."/>
            <person name="Brettin T."/>
            <person name="Kuske C."/>
            <person name="Detter J.C."/>
            <person name="Han C."/>
            <person name="Lapidus A."/>
            <person name="Copeland A."/>
            <person name="Glavina Del Rio T."/>
            <person name="Nolan M."/>
            <person name="Lucas S."/>
            <person name="Tice H."/>
            <person name="Cheng J.F."/>
            <person name="Bruce D."/>
            <person name="Goodwin L."/>
            <person name="Pitluck S."/>
            <person name="Ovchinnikova G."/>
            <person name="Pati A."/>
            <person name="Ivanova N."/>
            <person name="Chen A."/>
            <person name="Palaniappan K."/>
            <person name="Chain P."/>
            <person name="D'haeseleer P."/>
            <person name="Goker M."/>
            <person name="Bristow J."/>
            <person name="Eisen J.A."/>
            <person name="Markowitz V."/>
            <person name="Hugenholtz P."/>
            <person name="Rohde M."/>
            <person name="Klenk H.P."/>
            <person name="Kyrpides N.C."/>
        </authorList>
    </citation>
    <scope>NUCLEOTIDE SEQUENCE [LARGE SCALE GENOMIC DNA]</scope>
    <source>
        <strain evidence="8">ATCC 700683 / DSM 15641 / 12-3</strain>
    </source>
</reference>
<keyword evidence="8" id="KW-1185">Reference proteome</keyword>
<evidence type="ECO:0000313" key="8">
    <source>
        <dbReference type="Proteomes" id="UP000000954"/>
    </source>
</evidence>
<keyword evidence="5" id="KW-0812">Transmembrane</keyword>
<name>C7MMY1_CRYCD</name>
<keyword evidence="2" id="KW-0645">Protease</keyword>
<dbReference type="SMART" id="SM00228">
    <property type="entry name" value="PDZ"/>
    <property type="match status" value="1"/>
</dbReference>
<evidence type="ECO:0000256" key="5">
    <source>
        <dbReference type="SAM" id="Phobius"/>
    </source>
</evidence>
<dbReference type="GO" id="GO:0004175">
    <property type="term" value="F:endopeptidase activity"/>
    <property type="evidence" value="ECO:0007669"/>
    <property type="project" value="TreeGrafter"/>
</dbReference>
<accession>C7MMY1</accession>
<dbReference type="Pfam" id="PF03572">
    <property type="entry name" value="Peptidase_S41"/>
    <property type="match status" value="1"/>
</dbReference>